<reference evidence="2 3" key="1">
    <citation type="submission" date="2023-03" db="EMBL/GenBank/DDBJ databases">
        <authorList>
            <person name="Shen W."/>
            <person name="Cai J."/>
        </authorList>
    </citation>
    <scope>NUCLEOTIDE SEQUENCE [LARGE SCALE GENOMIC DNA]</scope>
    <source>
        <strain evidence="2 3">B101</strain>
    </source>
</reference>
<dbReference type="Proteomes" id="UP001265301">
    <property type="component" value="Unassembled WGS sequence"/>
</dbReference>
<dbReference type="PANTHER" id="PTHR33336:SF3">
    <property type="entry name" value="ABM DOMAIN-CONTAINING PROTEIN"/>
    <property type="match status" value="1"/>
</dbReference>
<dbReference type="PROSITE" id="PS51725">
    <property type="entry name" value="ABM"/>
    <property type="match status" value="1"/>
</dbReference>
<keyword evidence="3" id="KW-1185">Reference proteome</keyword>
<accession>A0ABU3FSX2</accession>
<dbReference type="InterPro" id="IPR050744">
    <property type="entry name" value="AI-2_Isomerase_LsrG"/>
</dbReference>
<dbReference type="SUPFAM" id="SSF54909">
    <property type="entry name" value="Dimeric alpha+beta barrel"/>
    <property type="match status" value="1"/>
</dbReference>
<dbReference type="RefSeq" id="WP_311819628.1">
    <property type="nucleotide sequence ID" value="NZ_JARQBN010000026.1"/>
</dbReference>
<dbReference type="PANTHER" id="PTHR33336">
    <property type="entry name" value="QUINOL MONOOXYGENASE YGIN-RELATED"/>
    <property type="match status" value="1"/>
</dbReference>
<name>A0ABU3FSX2_9ENTE</name>
<feature type="domain" description="ABM" evidence="1">
    <location>
        <begin position="2"/>
        <end position="90"/>
    </location>
</feature>
<gene>
    <name evidence="2" type="ORF">P7H59_11530</name>
</gene>
<keyword evidence="2" id="KW-0503">Monooxygenase</keyword>
<dbReference type="EMBL" id="JARQBN010000026">
    <property type="protein sequence ID" value="MDT2829064.1"/>
    <property type="molecule type" value="Genomic_DNA"/>
</dbReference>
<keyword evidence="2" id="KW-0560">Oxidoreductase</keyword>
<comment type="caution">
    <text evidence="2">The sequence shown here is derived from an EMBL/GenBank/DDBJ whole genome shotgun (WGS) entry which is preliminary data.</text>
</comment>
<protein>
    <submittedName>
        <fullName evidence="2">Quinol monooxygenase</fullName>
    </submittedName>
</protein>
<dbReference type="Pfam" id="PF03992">
    <property type="entry name" value="ABM"/>
    <property type="match status" value="1"/>
</dbReference>
<dbReference type="Gene3D" id="3.30.70.100">
    <property type="match status" value="1"/>
</dbReference>
<sequence length="94" mass="10972">MIIVNAKFQVKPEKRDEFLSDIKKLITYTKAELGNLTYDLYQETEDENSFMMVENWEDESSAQAHSQSLPFLEFSEKVASYSARKPELKVARMN</sequence>
<dbReference type="InterPro" id="IPR007138">
    <property type="entry name" value="ABM_dom"/>
</dbReference>
<organism evidence="2 3">
    <name type="scientific">Enterococcus viikkiensis</name>
    <dbReference type="NCBI Taxonomy" id="930854"/>
    <lineage>
        <taxon>Bacteria</taxon>
        <taxon>Bacillati</taxon>
        <taxon>Bacillota</taxon>
        <taxon>Bacilli</taxon>
        <taxon>Lactobacillales</taxon>
        <taxon>Enterococcaceae</taxon>
        <taxon>Enterococcus</taxon>
    </lineage>
</organism>
<evidence type="ECO:0000313" key="2">
    <source>
        <dbReference type="EMBL" id="MDT2829064.1"/>
    </source>
</evidence>
<evidence type="ECO:0000259" key="1">
    <source>
        <dbReference type="PROSITE" id="PS51725"/>
    </source>
</evidence>
<dbReference type="GO" id="GO:0004497">
    <property type="term" value="F:monooxygenase activity"/>
    <property type="evidence" value="ECO:0007669"/>
    <property type="project" value="UniProtKB-KW"/>
</dbReference>
<proteinExistence type="predicted"/>
<evidence type="ECO:0000313" key="3">
    <source>
        <dbReference type="Proteomes" id="UP001265301"/>
    </source>
</evidence>
<dbReference type="InterPro" id="IPR011008">
    <property type="entry name" value="Dimeric_a/b-barrel"/>
</dbReference>